<evidence type="ECO:0000313" key="1">
    <source>
        <dbReference type="EMBL" id="KAF3967524.1"/>
    </source>
</evidence>
<dbReference type="Proteomes" id="UP000737018">
    <property type="component" value="Unassembled WGS sequence"/>
</dbReference>
<proteinExistence type="predicted"/>
<evidence type="ECO:0000313" key="2">
    <source>
        <dbReference type="Proteomes" id="UP000737018"/>
    </source>
</evidence>
<gene>
    <name evidence="1" type="ORF">CMV_008488</name>
</gene>
<keyword evidence="2" id="KW-1185">Reference proteome</keyword>
<organism evidence="1 2">
    <name type="scientific">Castanea mollissima</name>
    <name type="common">Chinese chestnut</name>
    <dbReference type="NCBI Taxonomy" id="60419"/>
    <lineage>
        <taxon>Eukaryota</taxon>
        <taxon>Viridiplantae</taxon>
        <taxon>Streptophyta</taxon>
        <taxon>Embryophyta</taxon>
        <taxon>Tracheophyta</taxon>
        <taxon>Spermatophyta</taxon>
        <taxon>Magnoliopsida</taxon>
        <taxon>eudicotyledons</taxon>
        <taxon>Gunneridae</taxon>
        <taxon>Pentapetalae</taxon>
        <taxon>rosids</taxon>
        <taxon>fabids</taxon>
        <taxon>Fagales</taxon>
        <taxon>Fagaceae</taxon>
        <taxon>Castanea</taxon>
    </lineage>
</organism>
<protein>
    <submittedName>
        <fullName evidence="1">Uncharacterized protein</fullName>
    </submittedName>
</protein>
<dbReference type="EMBL" id="JRKL02000887">
    <property type="protein sequence ID" value="KAF3967524.1"/>
    <property type="molecule type" value="Genomic_DNA"/>
</dbReference>
<reference evidence="1" key="1">
    <citation type="submission" date="2020-03" db="EMBL/GenBank/DDBJ databases">
        <title>Castanea mollissima Vanexum genome sequencing.</title>
        <authorList>
            <person name="Staton M."/>
        </authorList>
    </citation>
    <scope>NUCLEOTIDE SEQUENCE</scope>
    <source>
        <tissue evidence="1">Leaf</tissue>
    </source>
</reference>
<dbReference type="AlphaFoldDB" id="A0A8J4RG38"/>
<name>A0A8J4RG38_9ROSI</name>
<comment type="caution">
    <text evidence="1">The sequence shown here is derived from an EMBL/GenBank/DDBJ whole genome shotgun (WGS) entry which is preliminary data.</text>
</comment>
<sequence>MGSTTKVKRRASMVYVMVLWMQLGHFSEMQREAMGMYTGVIPYLCGVVRHVKRRWGFQRLQVVGNPDVPNRLRIGGIAVTISRKWRNVLLRRRKIKM</sequence>
<accession>A0A8J4RG38</accession>
<dbReference type="OrthoDB" id="10441949at2759"/>